<dbReference type="Gene3D" id="3.40.960.10">
    <property type="entry name" value="VSR Endonuclease"/>
    <property type="match status" value="1"/>
</dbReference>
<dbReference type="RefSeq" id="WP_019987446.1">
    <property type="nucleotide sequence ID" value="NZ_WELI01000001.1"/>
</dbReference>
<organism evidence="2 3">
    <name type="scientific">Rudanella paleaurantiibacter</name>
    <dbReference type="NCBI Taxonomy" id="2614655"/>
    <lineage>
        <taxon>Bacteria</taxon>
        <taxon>Pseudomonadati</taxon>
        <taxon>Bacteroidota</taxon>
        <taxon>Cytophagia</taxon>
        <taxon>Cytophagales</taxon>
        <taxon>Cytophagaceae</taxon>
        <taxon>Rudanella</taxon>
    </lineage>
</organism>
<sequence>MAQVHNLSILKEIRQSLRNEATEAEEALWACLRRSQLAGRKFRRQHSVGYFVLDFYCPSERLAIELDGSVHDEIAVQAYDEERQQAIESLNIRVLRFRNDEVLHHVDSVLMRIRQAFVR</sequence>
<comment type="caution">
    <text evidence="2">The sequence shown here is derived from an EMBL/GenBank/DDBJ whole genome shotgun (WGS) entry which is preliminary data.</text>
</comment>
<dbReference type="SUPFAM" id="SSF52980">
    <property type="entry name" value="Restriction endonuclease-like"/>
    <property type="match status" value="1"/>
</dbReference>
<dbReference type="PANTHER" id="PTHR38590:SF1">
    <property type="entry name" value="BLL0828 PROTEIN"/>
    <property type="match status" value="1"/>
</dbReference>
<evidence type="ECO:0000313" key="2">
    <source>
        <dbReference type="EMBL" id="KAB7733035.1"/>
    </source>
</evidence>
<dbReference type="Proteomes" id="UP000488299">
    <property type="component" value="Unassembled WGS sequence"/>
</dbReference>
<dbReference type="InterPro" id="IPR011335">
    <property type="entry name" value="Restrct_endonuc-II-like"/>
</dbReference>
<dbReference type="Pfam" id="PF04480">
    <property type="entry name" value="DUF559"/>
    <property type="match status" value="1"/>
</dbReference>
<proteinExistence type="predicted"/>
<reference evidence="2 3" key="1">
    <citation type="submission" date="2019-10" db="EMBL/GenBank/DDBJ databases">
        <title>Rudanella paleaurantiibacter sp. nov., isolated from sludge.</title>
        <authorList>
            <person name="Xu S.Q."/>
        </authorList>
    </citation>
    <scope>NUCLEOTIDE SEQUENCE [LARGE SCALE GENOMIC DNA]</scope>
    <source>
        <strain evidence="2 3">HX-22-17</strain>
    </source>
</reference>
<dbReference type="PANTHER" id="PTHR38590">
    <property type="entry name" value="BLL0828 PROTEIN"/>
    <property type="match status" value="1"/>
</dbReference>
<protein>
    <submittedName>
        <fullName evidence="2">DUF559 domain-containing protein</fullName>
    </submittedName>
</protein>
<dbReference type="InterPro" id="IPR007569">
    <property type="entry name" value="DUF559"/>
</dbReference>
<dbReference type="InterPro" id="IPR047216">
    <property type="entry name" value="Endonuclease_DUF559_bact"/>
</dbReference>
<gene>
    <name evidence="2" type="ORF">F5984_03595</name>
</gene>
<feature type="domain" description="DUF559" evidence="1">
    <location>
        <begin position="11"/>
        <end position="116"/>
    </location>
</feature>
<evidence type="ECO:0000313" key="3">
    <source>
        <dbReference type="Proteomes" id="UP000488299"/>
    </source>
</evidence>
<dbReference type="CDD" id="cd01038">
    <property type="entry name" value="Endonuclease_DUF559"/>
    <property type="match status" value="1"/>
</dbReference>
<dbReference type="AlphaFoldDB" id="A0A7J5U5I8"/>
<evidence type="ECO:0000259" key="1">
    <source>
        <dbReference type="Pfam" id="PF04480"/>
    </source>
</evidence>
<dbReference type="EMBL" id="WELI01000001">
    <property type="protein sequence ID" value="KAB7733035.1"/>
    <property type="molecule type" value="Genomic_DNA"/>
</dbReference>
<name>A0A7J5U5I8_9BACT</name>
<accession>A0A7J5U5I8</accession>
<keyword evidence="3" id="KW-1185">Reference proteome</keyword>